<gene>
    <name evidence="2" type="ORF">NECAME_16509</name>
</gene>
<organism evidence="2 3">
    <name type="scientific">Necator americanus</name>
    <name type="common">Human hookworm</name>
    <dbReference type="NCBI Taxonomy" id="51031"/>
    <lineage>
        <taxon>Eukaryota</taxon>
        <taxon>Metazoa</taxon>
        <taxon>Ecdysozoa</taxon>
        <taxon>Nematoda</taxon>
        <taxon>Chromadorea</taxon>
        <taxon>Rhabditida</taxon>
        <taxon>Rhabditina</taxon>
        <taxon>Rhabditomorpha</taxon>
        <taxon>Strongyloidea</taxon>
        <taxon>Ancylostomatidae</taxon>
        <taxon>Bunostominae</taxon>
        <taxon>Necator</taxon>
    </lineage>
</organism>
<feature type="chain" id="PRO_5004825803" description="Glucuronosyltransferase" evidence="1">
    <location>
        <begin position="17"/>
        <end position="65"/>
    </location>
</feature>
<name>W2TWJ7_NECAM</name>
<evidence type="ECO:0008006" key="4">
    <source>
        <dbReference type="Google" id="ProtNLM"/>
    </source>
</evidence>
<dbReference type="EMBL" id="KI657611">
    <property type="protein sequence ID" value="ETN86049.1"/>
    <property type="molecule type" value="Genomic_DNA"/>
</dbReference>
<proteinExistence type="predicted"/>
<evidence type="ECO:0000313" key="3">
    <source>
        <dbReference type="Proteomes" id="UP000053676"/>
    </source>
</evidence>
<dbReference type="Proteomes" id="UP000053676">
    <property type="component" value="Unassembled WGS sequence"/>
</dbReference>
<keyword evidence="3" id="KW-1185">Reference proteome</keyword>
<dbReference type="AlphaFoldDB" id="W2TWJ7"/>
<feature type="signal peptide" evidence="1">
    <location>
        <begin position="1"/>
        <end position="16"/>
    </location>
</feature>
<reference evidence="3" key="1">
    <citation type="journal article" date="2014" name="Nat. Genet.">
        <title>Genome of the human hookworm Necator americanus.</title>
        <authorList>
            <person name="Tang Y.T."/>
            <person name="Gao X."/>
            <person name="Rosa B.A."/>
            <person name="Abubucker S."/>
            <person name="Hallsworth-Pepin K."/>
            <person name="Martin J."/>
            <person name="Tyagi R."/>
            <person name="Heizer E."/>
            <person name="Zhang X."/>
            <person name="Bhonagiri-Palsikar V."/>
            <person name="Minx P."/>
            <person name="Warren W.C."/>
            <person name="Wang Q."/>
            <person name="Zhan B."/>
            <person name="Hotez P.J."/>
            <person name="Sternberg P.W."/>
            <person name="Dougall A."/>
            <person name="Gaze S.T."/>
            <person name="Mulvenna J."/>
            <person name="Sotillo J."/>
            <person name="Ranganathan S."/>
            <person name="Rabelo E.M."/>
            <person name="Wilson R.K."/>
            <person name="Felgner P.L."/>
            <person name="Bethony J."/>
            <person name="Hawdon J.M."/>
            <person name="Gasser R.B."/>
            <person name="Loukas A."/>
            <person name="Mitreva M."/>
        </authorList>
    </citation>
    <scope>NUCLEOTIDE SEQUENCE [LARGE SCALE GENOMIC DNA]</scope>
</reference>
<dbReference type="KEGG" id="nai:NECAME_16509"/>
<protein>
    <recommendedName>
        <fullName evidence="4">Glucuronosyltransferase</fullName>
    </recommendedName>
</protein>
<evidence type="ECO:0000256" key="1">
    <source>
        <dbReference type="SAM" id="SignalP"/>
    </source>
</evidence>
<dbReference type="SUPFAM" id="SSF53756">
    <property type="entry name" value="UDP-Glycosyltransferase/glycogen phosphorylase"/>
    <property type="match status" value="1"/>
</dbReference>
<accession>W2TWJ7</accession>
<sequence length="65" mass="7110">MLLKLLLILSINVCGSYKIVVFNPKTGYSHMNFLGKVADALVDAGHEVELGALRKGKIRLTVINI</sequence>
<evidence type="ECO:0000313" key="2">
    <source>
        <dbReference type="EMBL" id="ETN86049.1"/>
    </source>
</evidence>
<dbReference type="OrthoDB" id="5835829at2759"/>
<keyword evidence="1" id="KW-0732">Signal</keyword>